<evidence type="ECO:0000256" key="5">
    <source>
        <dbReference type="ARBA" id="ARBA00023136"/>
    </source>
</evidence>
<feature type="transmembrane region" description="Helical" evidence="6">
    <location>
        <begin position="139"/>
        <end position="157"/>
    </location>
</feature>
<evidence type="ECO:0000256" key="3">
    <source>
        <dbReference type="ARBA" id="ARBA00022692"/>
    </source>
</evidence>
<dbReference type="PANTHER" id="PTHR42893:SF46">
    <property type="entry name" value="PROTEIN DETOXIFICATION 44, CHLOROPLASTIC"/>
    <property type="match status" value="1"/>
</dbReference>
<dbReference type="NCBIfam" id="TIGR00797">
    <property type="entry name" value="matE"/>
    <property type="match status" value="1"/>
</dbReference>
<organism evidence="7 8">
    <name type="scientific">Rheinheimera aquimaris</name>
    <dbReference type="NCBI Taxonomy" id="412437"/>
    <lineage>
        <taxon>Bacteria</taxon>
        <taxon>Pseudomonadati</taxon>
        <taxon>Pseudomonadota</taxon>
        <taxon>Gammaproteobacteria</taxon>
        <taxon>Chromatiales</taxon>
        <taxon>Chromatiaceae</taxon>
        <taxon>Rheinheimera</taxon>
    </lineage>
</organism>
<comment type="subcellular location">
    <subcellularLocation>
        <location evidence="1">Membrane</location>
        <topology evidence="1">Multi-pass membrane protein</topology>
    </subcellularLocation>
</comment>
<evidence type="ECO:0000313" key="7">
    <source>
        <dbReference type="EMBL" id="GAA0539490.1"/>
    </source>
</evidence>
<feature type="transmembrane region" description="Helical" evidence="6">
    <location>
        <begin position="410"/>
        <end position="432"/>
    </location>
</feature>
<feature type="transmembrane region" description="Helical" evidence="6">
    <location>
        <begin position="166"/>
        <end position="188"/>
    </location>
</feature>
<sequence length="444" mass="48294">MLKRSALWQKQRQIALIALPMVLSNLCVPLLGLVDTAVVGHLPEPHYLGGVALGGSIISLLYFLLGFLRMSTTGLTAQAYGRGGDAATVPGLQQGILLALLLSALLLLLQWPVITLSFYFSDASTAVLQQTELYFSVRIWSAPATLVNLVLMGWFLGRQNARAPMWLLLFGNAVNIILDLLFVLVLGWYTAGVAAASVIADYATLALGLYLLRQSAGYDIFKQLRQLKLNLSSALPLLSLNRDIFLRSLCLQAVFVFIAFQGAAFGDDTLAANAVLLGFLMLVSYALDGLAYAAESLVGNAIGSRNNADLNIFLSLLSCWCLLLSVLFSLGYANFGVQLVALLTSIDTVQQEAARYLPWMIVIPLIASWAFLLDGIFIGATQGALLRNSMFIALLGFAGCFWLLQQHENHALWAAMTLFMALRAGTLAYHLYRGKLKQAIHAEK</sequence>
<dbReference type="EMBL" id="BAAAEO010000001">
    <property type="protein sequence ID" value="GAA0539490.1"/>
    <property type="molecule type" value="Genomic_DNA"/>
</dbReference>
<dbReference type="Pfam" id="PF01554">
    <property type="entry name" value="MatE"/>
    <property type="match status" value="2"/>
</dbReference>
<comment type="caution">
    <text evidence="7">The sequence shown here is derived from an EMBL/GenBank/DDBJ whole genome shotgun (WGS) entry which is preliminary data.</text>
</comment>
<proteinExistence type="inferred from homology"/>
<reference evidence="7 8" key="1">
    <citation type="journal article" date="2019" name="Int. J. Syst. Evol. Microbiol.">
        <title>The Global Catalogue of Microorganisms (GCM) 10K type strain sequencing project: providing services to taxonomists for standard genome sequencing and annotation.</title>
        <authorList>
            <consortium name="The Broad Institute Genomics Platform"/>
            <consortium name="The Broad Institute Genome Sequencing Center for Infectious Disease"/>
            <person name="Wu L."/>
            <person name="Ma J."/>
        </authorList>
    </citation>
    <scope>NUCLEOTIDE SEQUENCE [LARGE SCALE GENOMIC DNA]</scope>
    <source>
        <strain evidence="7 8">JCM 14331</strain>
    </source>
</reference>
<name>A0ABN1DBT8_9GAMM</name>
<keyword evidence="4 6" id="KW-1133">Transmembrane helix</keyword>
<feature type="transmembrane region" description="Helical" evidence="6">
    <location>
        <begin position="194"/>
        <end position="212"/>
    </location>
</feature>
<feature type="transmembrane region" description="Helical" evidence="6">
    <location>
        <begin position="46"/>
        <end position="68"/>
    </location>
</feature>
<feature type="transmembrane region" description="Helical" evidence="6">
    <location>
        <begin position="312"/>
        <end position="333"/>
    </location>
</feature>
<dbReference type="CDD" id="cd13136">
    <property type="entry name" value="MATE_DinF_like"/>
    <property type="match status" value="1"/>
</dbReference>
<evidence type="ECO:0000256" key="1">
    <source>
        <dbReference type="ARBA" id="ARBA00004141"/>
    </source>
</evidence>
<feature type="transmembrane region" description="Helical" evidence="6">
    <location>
        <begin position="96"/>
        <end position="119"/>
    </location>
</feature>
<feature type="transmembrane region" description="Helical" evidence="6">
    <location>
        <begin position="12"/>
        <end position="34"/>
    </location>
</feature>
<evidence type="ECO:0000256" key="6">
    <source>
        <dbReference type="SAM" id="Phobius"/>
    </source>
</evidence>
<feature type="transmembrane region" description="Helical" evidence="6">
    <location>
        <begin position="353"/>
        <end position="373"/>
    </location>
</feature>
<protein>
    <submittedName>
        <fullName evidence="7">MATE family efflux transporter DinF</fullName>
    </submittedName>
</protein>
<feature type="transmembrane region" description="Helical" evidence="6">
    <location>
        <begin position="385"/>
        <end position="404"/>
    </location>
</feature>
<accession>A0ABN1DBT8</accession>
<comment type="similarity">
    <text evidence="2">Belongs to the multi antimicrobial extrusion (MATE) (TC 2.A.66.1) family.</text>
</comment>
<feature type="transmembrane region" description="Helical" evidence="6">
    <location>
        <begin position="270"/>
        <end position="291"/>
    </location>
</feature>
<feature type="transmembrane region" description="Helical" evidence="6">
    <location>
        <begin position="244"/>
        <end position="264"/>
    </location>
</feature>
<keyword evidence="3 6" id="KW-0812">Transmembrane</keyword>
<evidence type="ECO:0000256" key="2">
    <source>
        <dbReference type="ARBA" id="ARBA00010199"/>
    </source>
</evidence>
<dbReference type="Proteomes" id="UP001501169">
    <property type="component" value="Unassembled WGS sequence"/>
</dbReference>
<keyword evidence="8" id="KW-1185">Reference proteome</keyword>
<dbReference type="RefSeq" id="WP_226765703.1">
    <property type="nucleotide sequence ID" value="NZ_BAAAEO010000001.1"/>
</dbReference>
<evidence type="ECO:0000313" key="8">
    <source>
        <dbReference type="Proteomes" id="UP001501169"/>
    </source>
</evidence>
<dbReference type="InterPro" id="IPR044644">
    <property type="entry name" value="DinF-like"/>
</dbReference>
<evidence type="ECO:0000256" key="4">
    <source>
        <dbReference type="ARBA" id="ARBA00022989"/>
    </source>
</evidence>
<dbReference type="PANTHER" id="PTHR42893">
    <property type="entry name" value="PROTEIN DETOXIFICATION 44, CHLOROPLASTIC-RELATED"/>
    <property type="match status" value="1"/>
</dbReference>
<dbReference type="InterPro" id="IPR002528">
    <property type="entry name" value="MATE_fam"/>
</dbReference>
<gene>
    <name evidence="7" type="primary">dinF</name>
    <name evidence="7" type="ORF">GCM10009098_03780</name>
</gene>
<keyword evidence="5 6" id="KW-0472">Membrane</keyword>